<proteinExistence type="predicted"/>
<dbReference type="EMBL" id="CAJJDN010000062">
    <property type="protein sequence ID" value="CAD8094209.1"/>
    <property type="molecule type" value="Genomic_DNA"/>
</dbReference>
<evidence type="ECO:0000313" key="3">
    <source>
        <dbReference type="Proteomes" id="UP000692954"/>
    </source>
</evidence>
<comment type="caution">
    <text evidence="2">The sequence shown here is derived from an EMBL/GenBank/DDBJ whole genome shotgun (WGS) entry which is preliminary data.</text>
</comment>
<dbReference type="Proteomes" id="UP000692954">
    <property type="component" value="Unassembled WGS sequence"/>
</dbReference>
<keyword evidence="3" id="KW-1185">Reference proteome</keyword>
<evidence type="ECO:0000256" key="1">
    <source>
        <dbReference type="SAM" id="MobiDB-lite"/>
    </source>
</evidence>
<organism evidence="2 3">
    <name type="scientific">Paramecium sonneborni</name>
    <dbReference type="NCBI Taxonomy" id="65129"/>
    <lineage>
        <taxon>Eukaryota</taxon>
        <taxon>Sar</taxon>
        <taxon>Alveolata</taxon>
        <taxon>Ciliophora</taxon>
        <taxon>Intramacronucleata</taxon>
        <taxon>Oligohymenophorea</taxon>
        <taxon>Peniculida</taxon>
        <taxon>Parameciidae</taxon>
        <taxon>Paramecium</taxon>
    </lineage>
</organism>
<reference evidence="2" key="1">
    <citation type="submission" date="2021-01" db="EMBL/GenBank/DDBJ databases">
        <authorList>
            <consortium name="Genoscope - CEA"/>
            <person name="William W."/>
        </authorList>
    </citation>
    <scope>NUCLEOTIDE SEQUENCE</scope>
</reference>
<dbReference type="OrthoDB" id="304208at2759"/>
<dbReference type="AlphaFoldDB" id="A0A8S1NRZ5"/>
<gene>
    <name evidence="2" type="ORF">PSON_ATCC_30995.1.T0620069</name>
</gene>
<feature type="region of interest" description="Disordered" evidence="1">
    <location>
        <begin position="369"/>
        <end position="402"/>
    </location>
</feature>
<feature type="compositionally biased region" description="Low complexity" evidence="1">
    <location>
        <begin position="451"/>
        <end position="467"/>
    </location>
</feature>
<feature type="region of interest" description="Disordered" evidence="1">
    <location>
        <begin position="421"/>
        <end position="493"/>
    </location>
</feature>
<sequence length="493" mass="58897">MDLFDDTNPYYKQALSMPTFEPVFRRVTTYNQTQNRNINWVFLQPISCTLLHSEQDYIESGRDKFNESMLTVYNTPDSQREFDLLSDVKKFKATKISARNKKELKFPKEFDKVFEELDKEYQLEFHLQRGVNPFLHQPNYIQPITVYGQFSNQKNLKSISGIIEKCYLPNMIRICCKFNDDELNYNFKGRFNNVKIIQNLEEEETIQILYLKVNEQQNVGEQFWYFVSLIYKKLDDGGCFVFEMKNLADSAFTQFLYLFQKLFLIISLDHSDILTLSPKISCFGFQRKSSIGLLNKVIKNADEIKNNNYNIFRIRQLTQDHKFEHYLVSFYRQYLMKISQQIKLIQHFEKGGEINYQEFIQECEKMKEKEKKKKYNQPNDQPHFQREPRNGNNQKPQSPKVLNKNLDLNITGPLMEFKSYQPKRDYLKKQKSPPKQMSKEERNKMELEKLINQGNQKKQTTKQIQQKNYEEQLGLSGNKKSYKTTAKDRKKKH</sequence>
<accession>A0A8S1NRZ5</accession>
<evidence type="ECO:0000313" key="2">
    <source>
        <dbReference type="EMBL" id="CAD8094209.1"/>
    </source>
</evidence>
<feature type="compositionally biased region" description="Basic and acidic residues" evidence="1">
    <location>
        <begin position="437"/>
        <end position="449"/>
    </location>
</feature>
<protein>
    <submittedName>
        <fullName evidence="2">Uncharacterized protein</fullName>
    </submittedName>
</protein>
<name>A0A8S1NRZ5_9CILI</name>